<evidence type="ECO:0000256" key="9">
    <source>
        <dbReference type="SAM" id="MobiDB-lite"/>
    </source>
</evidence>
<reference evidence="12 13" key="1">
    <citation type="journal article" date="2017" name="PLoS Biol.">
        <title>The sea cucumber genome provides insights into morphological evolution and visceral regeneration.</title>
        <authorList>
            <person name="Zhang X."/>
            <person name="Sun L."/>
            <person name="Yuan J."/>
            <person name="Sun Y."/>
            <person name="Gao Y."/>
            <person name="Zhang L."/>
            <person name="Li S."/>
            <person name="Dai H."/>
            <person name="Hamel J.F."/>
            <person name="Liu C."/>
            <person name="Yu Y."/>
            <person name="Liu S."/>
            <person name="Lin W."/>
            <person name="Guo K."/>
            <person name="Jin S."/>
            <person name="Xu P."/>
            <person name="Storey K.B."/>
            <person name="Huan P."/>
            <person name="Zhang T."/>
            <person name="Zhou Y."/>
            <person name="Zhang J."/>
            <person name="Lin C."/>
            <person name="Li X."/>
            <person name="Xing L."/>
            <person name="Huo D."/>
            <person name="Sun M."/>
            <person name="Wang L."/>
            <person name="Mercier A."/>
            <person name="Li F."/>
            <person name="Yang H."/>
            <person name="Xiang J."/>
        </authorList>
    </citation>
    <scope>NUCLEOTIDE SEQUENCE [LARGE SCALE GENOMIC DNA]</scope>
    <source>
        <strain evidence="12">Shaxun</strain>
        <tissue evidence="12">Muscle</tissue>
    </source>
</reference>
<feature type="domain" description="Poly(A) RNA polymerase mitochondrial-like central palm" evidence="11">
    <location>
        <begin position="138"/>
        <end position="276"/>
    </location>
</feature>
<dbReference type="GO" id="GO:1990817">
    <property type="term" value="F:poly(A) RNA polymerase activity"/>
    <property type="evidence" value="ECO:0007669"/>
    <property type="project" value="TreeGrafter"/>
</dbReference>
<dbReference type="PANTHER" id="PTHR12271">
    <property type="entry name" value="POLY A POLYMERASE CID PAP -RELATED"/>
    <property type="match status" value="1"/>
</dbReference>
<dbReference type="AlphaFoldDB" id="A0A2G8K6R3"/>
<dbReference type="EMBL" id="MRZV01000831">
    <property type="protein sequence ID" value="PIK43707.1"/>
    <property type="molecule type" value="Genomic_DNA"/>
</dbReference>
<keyword evidence="4" id="KW-0963">Cytoplasm</keyword>
<evidence type="ECO:0000256" key="2">
    <source>
        <dbReference type="ARBA" id="ARBA00001946"/>
    </source>
</evidence>
<dbReference type="SUPFAM" id="SSF81301">
    <property type="entry name" value="Nucleotidyltransferase"/>
    <property type="match status" value="1"/>
</dbReference>
<feature type="compositionally biased region" description="Basic and acidic residues" evidence="9">
    <location>
        <begin position="498"/>
        <end position="509"/>
    </location>
</feature>
<evidence type="ECO:0000259" key="10">
    <source>
        <dbReference type="Pfam" id="PF03828"/>
    </source>
</evidence>
<keyword evidence="5" id="KW-0808">Transferase</keyword>
<dbReference type="Gene3D" id="1.10.1410.10">
    <property type="match status" value="1"/>
</dbReference>
<comment type="cofactor">
    <cofactor evidence="1">
        <name>Mn(2+)</name>
        <dbReference type="ChEBI" id="CHEBI:29035"/>
    </cofactor>
</comment>
<dbReference type="InterPro" id="IPR043519">
    <property type="entry name" value="NT_sf"/>
</dbReference>
<comment type="cofactor">
    <cofactor evidence="2">
        <name>Mg(2+)</name>
        <dbReference type="ChEBI" id="CHEBI:18420"/>
    </cofactor>
</comment>
<gene>
    <name evidence="12" type="ORF">BSL78_19441</name>
</gene>
<name>A0A2G8K6R3_STIJA</name>
<evidence type="ECO:0000256" key="6">
    <source>
        <dbReference type="ARBA" id="ARBA00022723"/>
    </source>
</evidence>
<dbReference type="Pfam" id="PF22600">
    <property type="entry name" value="MTPAP-like_central"/>
    <property type="match status" value="1"/>
</dbReference>
<feature type="compositionally biased region" description="Basic and acidic residues" evidence="9">
    <location>
        <begin position="89"/>
        <end position="105"/>
    </location>
</feature>
<accession>A0A2G8K6R3</accession>
<proteinExistence type="inferred from homology"/>
<comment type="subcellular location">
    <subcellularLocation>
        <location evidence="3">Cytoplasm</location>
    </subcellularLocation>
</comment>
<evidence type="ECO:0000256" key="4">
    <source>
        <dbReference type="ARBA" id="ARBA00022490"/>
    </source>
</evidence>
<evidence type="ECO:0000256" key="7">
    <source>
        <dbReference type="ARBA" id="ARBA00022842"/>
    </source>
</evidence>
<keyword evidence="7" id="KW-0460">Magnesium</keyword>
<keyword evidence="13" id="KW-1185">Reference proteome</keyword>
<dbReference type="OrthoDB" id="2274644at2759"/>
<feature type="domain" description="PAP-associated" evidence="10">
    <location>
        <begin position="369"/>
        <end position="419"/>
    </location>
</feature>
<dbReference type="GO" id="GO:0031123">
    <property type="term" value="P:RNA 3'-end processing"/>
    <property type="evidence" value="ECO:0007669"/>
    <property type="project" value="TreeGrafter"/>
</dbReference>
<feature type="compositionally biased region" description="Basic and acidic residues" evidence="9">
    <location>
        <begin position="1"/>
        <end position="10"/>
    </location>
</feature>
<evidence type="ECO:0000256" key="1">
    <source>
        <dbReference type="ARBA" id="ARBA00001936"/>
    </source>
</evidence>
<comment type="caution">
    <text evidence="12">The sequence shown here is derived from an EMBL/GenBank/DDBJ whole genome shotgun (WGS) entry which is preliminary data.</text>
</comment>
<organism evidence="12 13">
    <name type="scientific">Stichopus japonicus</name>
    <name type="common">Sea cucumber</name>
    <dbReference type="NCBI Taxonomy" id="307972"/>
    <lineage>
        <taxon>Eukaryota</taxon>
        <taxon>Metazoa</taxon>
        <taxon>Echinodermata</taxon>
        <taxon>Eleutherozoa</taxon>
        <taxon>Echinozoa</taxon>
        <taxon>Holothuroidea</taxon>
        <taxon>Aspidochirotacea</taxon>
        <taxon>Aspidochirotida</taxon>
        <taxon>Stichopodidae</taxon>
        <taxon>Apostichopus</taxon>
    </lineage>
</organism>
<evidence type="ECO:0000259" key="11">
    <source>
        <dbReference type="Pfam" id="PF22600"/>
    </source>
</evidence>
<feature type="region of interest" description="Disordered" evidence="9">
    <location>
        <begin position="1"/>
        <end position="126"/>
    </location>
</feature>
<dbReference type="GO" id="GO:0046872">
    <property type="term" value="F:metal ion binding"/>
    <property type="evidence" value="ECO:0007669"/>
    <property type="project" value="UniProtKB-KW"/>
</dbReference>
<dbReference type="STRING" id="307972.A0A2G8K6R3"/>
<sequence>MSASNHDLHHYMPQYRPNDWPSHQSGGNRQIAAHAIEQTKLNNQRRAEHERSAAGTSNPSRNYPVKRKFTSEDEDDQRGETAAIKKSKRSPERKHLPSSNSRRDPPTASSHPEVVVSSDDSETELDDLDRVIQQRKQLSSEICEYCELHVQKEPDYLVKEELRRRLENGIREVYRRSDLVLVGSSLNGFGCRGSDADFCLLVTLQEVDQRHDARFMLDEIHQYMRANFSYVSKSCVIYAKVPIMRFTDRITGIECDININNITGIRNTHLLQAYSKVDRRVVPLVLWIKYWAKTNQINDASQGTLSSYSLVLLVLHYLQDICSPPVIPSLQESYPDTFNPHKDILRIHASLNGRILEPAIRFKSRNTESLGELLMGFFKHVAFFNFKKNIISVRIGSHFSLINSWRPQLIHIEEPFEKMNVARAVHKLNRFQDIVHKFKQAHETLRDDPRCYLDDLLSLGKQKPGKVQKTKRQKIKDALNYIKKKESDVKNLISFGSSRREKAKRENDLHGSGQNSKNESGPRIKWVKR</sequence>
<dbReference type="GO" id="GO:0005737">
    <property type="term" value="C:cytoplasm"/>
    <property type="evidence" value="ECO:0007669"/>
    <property type="project" value="UniProtKB-SubCell"/>
</dbReference>
<dbReference type="Pfam" id="PF03828">
    <property type="entry name" value="PAP_assoc"/>
    <property type="match status" value="1"/>
</dbReference>
<dbReference type="InterPro" id="IPR054708">
    <property type="entry name" value="MTPAP-like_central"/>
</dbReference>
<dbReference type="Proteomes" id="UP000230750">
    <property type="component" value="Unassembled WGS sequence"/>
</dbReference>
<dbReference type="PANTHER" id="PTHR12271:SF40">
    <property type="entry name" value="POLY(A) RNA POLYMERASE GLD2"/>
    <property type="match status" value="1"/>
</dbReference>
<feature type="region of interest" description="Disordered" evidence="9">
    <location>
        <begin position="493"/>
        <end position="529"/>
    </location>
</feature>
<evidence type="ECO:0000313" key="12">
    <source>
        <dbReference type="EMBL" id="PIK43707.1"/>
    </source>
</evidence>
<dbReference type="CDD" id="cd05402">
    <property type="entry name" value="NT_PAP_TUTase"/>
    <property type="match status" value="1"/>
</dbReference>
<evidence type="ECO:0000256" key="8">
    <source>
        <dbReference type="ARBA" id="ARBA00038491"/>
    </source>
</evidence>
<evidence type="ECO:0000313" key="13">
    <source>
        <dbReference type="Proteomes" id="UP000230750"/>
    </source>
</evidence>
<keyword evidence="6" id="KW-0479">Metal-binding</keyword>
<evidence type="ECO:0000256" key="3">
    <source>
        <dbReference type="ARBA" id="ARBA00004496"/>
    </source>
</evidence>
<dbReference type="InterPro" id="IPR002058">
    <property type="entry name" value="PAP_assoc"/>
</dbReference>
<dbReference type="SUPFAM" id="SSF81631">
    <property type="entry name" value="PAP/OAS1 substrate-binding domain"/>
    <property type="match status" value="1"/>
</dbReference>
<protein>
    <submittedName>
        <fullName evidence="12">Uncharacterized protein</fullName>
    </submittedName>
</protein>
<evidence type="ECO:0000256" key="5">
    <source>
        <dbReference type="ARBA" id="ARBA00022679"/>
    </source>
</evidence>
<comment type="similarity">
    <text evidence="8">Belongs to the DNA polymerase type-B-like family. GLD2 subfamily.</text>
</comment>
<dbReference type="Gene3D" id="3.30.460.10">
    <property type="entry name" value="Beta Polymerase, domain 2"/>
    <property type="match status" value="1"/>
</dbReference>